<feature type="compositionally biased region" description="Low complexity" evidence="3">
    <location>
        <begin position="88"/>
        <end position="99"/>
    </location>
</feature>
<feature type="coiled-coil region" evidence="2">
    <location>
        <begin position="297"/>
        <end position="331"/>
    </location>
</feature>
<feature type="region of interest" description="Disordered" evidence="3">
    <location>
        <begin position="19"/>
        <end position="116"/>
    </location>
</feature>
<dbReference type="PROSITE" id="PS51425">
    <property type="entry name" value="SCD"/>
    <property type="match status" value="1"/>
</dbReference>
<feature type="compositionally biased region" description="Acidic residues" evidence="3">
    <location>
        <begin position="1172"/>
        <end position="1181"/>
    </location>
</feature>
<dbReference type="Proteomes" id="UP000663879">
    <property type="component" value="Unassembled WGS sequence"/>
</dbReference>
<sequence>MIPLRERIVRKAKEKAVESLHELTTNQNNRSLNTDKTVNNSLANGKRNNRSYKPFSEQNQISEEEHSEEEHENTPKKTPRVGRKPLQTTTTTTNKTKSNTKSRKETTITNLETSDSDNSTNLLFNQVFSAQVSTQTIVDDWIELYKKDRQTAMLDLIKFIVRSSGCKSAHMLSNKEILRTKEFAECINDLIDHFTDDDDPTSGEVYPLIQNSVQARRFKSNFSEFLQLLINQCQYSIIYDQYMLDILITFLIALADSQVRAFRHTATLAVLKVMTALVDVLLSLSVLKDANQRQYNNEKQKSQVKRAHDRLELLTNKRKEIEENEEEIQNFINFIFKAVFIHRYRDMCPDIRCVCINEIGEWMKKCPSKFLDDTFLKYIGWTLYDKIGECRLKCLQALQPLYDDENLVSKLELFTSRFKNRMVEMSLDKESDVCVAAIRLLTEIISKNDSALEDRDCENLYELVYHSNRQIAQAAGEFLNQKLFVKIENPVIEFRRGKKQSENSNFIQLLVQFLIESELHDHPTYLVDAMWDTHPMLKDWQCMTDLLLEDPVNQEDVLSDTHERYLVEIMNCCVRQAATGEYPVARRQGNRKLTTKELKQIQDDKIVLTQHFIQFLPDLLNKFIADSEKLVFLLEIANFFDLNQYTLRRQEKNLERLLKLIQEIVNKHNDSEVLEKSSLCLSYLCDEDQGIYSKCNVIRSSILDDLVQKFNEAMQKFEELTEVDETEMFPLIISLKRLSAFAEHHNIVNYDIINNTFTVLKWAVFNEGFNLDFVNKAMNLARSFICWNLNKLDSEMETRDPDASINQALIDYVSKISKKYYKICNKLFVNDNPNIEEEAYFELCDLLIMFNVNLGKLHDGLYKPLVLECSVNEINLLSVFVMNNSFTPEALVEKADTAENIEKLHKRRSILAAFCKLISYNCVPIKYAAEIFRGYSKFSNLYNDIIKSLLGNCREISKVNTARTIALALQREYIEAINTLQNRSTDSVAKLTRSAPEFSGLKELARKFSLSFGPEASVKSREAIMTIHQEAIQYASEPPARGNQAPGNLPFLEVVIDFSYRLSAQDKKNILNELDKMFAKRANKIEENNWHPYYTYRMSLMEDSGAVEKAQNVQSVQNEQSLANLTEQENLTPGKLNRKRKLNNSINVSGVSRLRQSLNFERSRQIDKTIPEIEENDDENYEQNSHVDSTTNELEILKLSSIQKSGGRITRSGALMEKNLGKRSRSPLVSNNSINESTDQNTILSSTRIGEPKVTAFRKKLRSSIGISAIGDIDEDEIQSPAKRNRKSDENEKNENSLIHA</sequence>
<protein>
    <recommendedName>
        <fullName evidence="4">SCD domain-containing protein</fullName>
    </recommendedName>
</protein>
<feature type="region of interest" description="Disordered" evidence="3">
    <location>
        <begin position="1270"/>
        <end position="1301"/>
    </location>
</feature>
<dbReference type="InterPro" id="IPR039662">
    <property type="entry name" value="Cohesin_Scc3/SA"/>
</dbReference>
<evidence type="ECO:0000313" key="5">
    <source>
        <dbReference type="EMBL" id="CAF0708025.1"/>
    </source>
</evidence>
<dbReference type="Pfam" id="PF24571">
    <property type="entry name" value="HEAT_SCC3-SA"/>
    <property type="match status" value="1"/>
</dbReference>
<evidence type="ECO:0000256" key="1">
    <source>
        <dbReference type="ARBA" id="ARBA00005486"/>
    </source>
</evidence>
<dbReference type="InterPro" id="IPR016024">
    <property type="entry name" value="ARM-type_fold"/>
</dbReference>
<dbReference type="InterPro" id="IPR013721">
    <property type="entry name" value="STAG"/>
</dbReference>
<feature type="region of interest" description="Disordered" evidence="3">
    <location>
        <begin position="1169"/>
        <end position="1188"/>
    </location>
</feature>
<comment type="caution">
    <text evidence="5">The sequence shown here is derived from an EMBL/GenBank/DDBJ whole genome shotgun (WGS) entry which is preliminary data.</text>
</comment>
<evidence type="ECO:0000256" key="2">
    <source>
        <dbReference type="SAM" id="Coils"/>
    </source>
</evidence>
<dbReference type="GO" id="GO:0000785">
    <property type="term" value="C:chromatin"/>
    <property type="evidence" value="ECO:0007669"/>
    <property type="project" value="TreeGrafter"/>
</dbReference>
<dbReference type="SUPFAM" id="SSF48371">
    <property type="entry name" value="ARM repeat"/>
    <property type="match status" value="1"/>
</dbReference>
<dbReference type="Pfam" id="PF08514">
    <property type="entry name" value="STAG"/>
    <property type="match status" value="1"/>
</dbReference>
<dbReference type="GO" id="GO:0005634">
    <property type="term" value="C:nucleus"/>
    <property type="evidence" value="ECO:0007669"/>
    <property type="project" value="TreeGrafter"/>
</dbReference>
<keyword evidence="6" id="KW-1185">Reference proteome</keyword>
<feature type="domain" description="SCD" evidence="4">
    <location>
        <begin position="340"/>
        <end position="425"/>
    </location>
</feature>
<evidence type="ECO:0000259" key="4">
    <source>
        <dbReference type="PROSITE" id="PS51425"/>
    </source>
</evidence>
<dbReference type="Pfam" id="PF21581">
    <property type="entry name" value="SCD"/>
    <property type="match status" value="1"/>
</dbReference>
<dbReference type="GO" id="GO:0007062">
    <property type="term" value="P:sister chromatid cohesion"/>
    <property type="evidence" value="ECO:0007669"/>
    <property type="project" value="UniProtKB-ARBA"/>
</dbReference>
<dbReference type="EMBL" id="CAJNOC010000028">
    <property type="protein sequence ID" value="CAF0708025.1"/>
    <property type="molecule type" value="Genomic_DNA"/>
</dbReference>
<dbReference type="InterPro" id="IPR020839">
    <property type="entry name" value="SCD"/>
</dbReference>
<evidence type="ECO:0000256" key="3">
    <source>
        <dbReference type="SAM" id="MobiDB-lite"/>
    </source>
</evidence>
<name>A0A813M787_9BILA</name>
<proteinExistence type="inferred from homology"/>
<feature type="compositionally biased region" description="Polar residues" evidence="3">
    <location>
        <begin position="22"/>
        <end position="43"/>
    </location>
</feature>
<dbReference type="GO" id="GO:0003682">
    <property type="term" value="F:chromatin binding"/>
    <property type="evidence" value="ECO:0007669"/>
    <property type="project" value="TreeGrafter"/>
</dbReference>
<organism evidence="5 6">
    <name type="scientific">Brachionus calyciflorus</name>
    <dbReference type="NCBI Taxonomy" id="104777"/>
    <lineage>
        <taxon>Eukaryota</taxon>
        <taxon>Metazoa</taxon>
        <taxon>Spiralia</taxon>
        <taxon>Gnathifera</taxon>
        <taxon>Rotifera</taxon>
        <taxon>Eurotatoria</taxon>
        <taxon>Monogononta</taxon>
        <taxon>Pseudotrocha</taxon>
        <taxon>Ploima</taxon>
        <taxon>Brachionidae</taxon>
        <taxon>Brachionus</taxon>
    </lineage>
</organism>
<dbReference type="OrthoDB" id="498590at2759"/>
<dbReference type="PANTHER" id="PTHR11199">
    <property type="entry name" value="STROMAL ANTIGEN"/>
    <property type="match status" value="1"/>
</dbReference>
<dbReference type="PANTHER" id="PTHR11199:SF0">
    <property type="entry name" value="LD34181P-RELATED"/>
    <property type="match status" value="1"/>
</dbReference>
<gene>
    <name evidence="5" type="ORF">OXX778_LOCUS551</name>
</gene>
<comment type="similarity">
    <text evidence="1">Belongs to the SCC3 family.</text>
</comment>
<dbReference type="GO" id="GO:0008278">
    <property type="term" value="C:cohesin complex"/>
    <property type="evidence" value="ECO:0007669"/>
    <property type="project" value="TreeGrafter"/>
</dbReference>
<dbReference type="InterPro" id="IPR056396">
    <property type="entry name" value="HEAT_SCC3-SA"/>
</dbReference>
<evidence type="ECO:0000313" key="6">
    <source>
        <dbReference type="Proteomes" id="UP000663879"/>
    </source>
</evidence>
<accession>A0A813M787</accession>
<keyword evidence="2" id="KW-0175">Coiled coil</keyword>
<reference evidence="5" key="1">
    <citation type="submission" date="2021-02" db="EMBL/GenBank/DDBJ databases">
        <authorList>
            <person name="Nowell W R."/>
        </authorList>
    </citation>
    <scope>NUCLEOTIDE SEQUENCE</scope>
    <source>
        <strain evidence="5">Ploen Becks lab</strain>
    </source>
</reference>